<dbReference type="Proteomes" id="UP000886124">
    <property type="component" value="Unassembled WGS sequence"/>
</dbReference>
<dbReference type="Gene3D" id="3.40.390.10">
    <property type="entry name" value="Collagenase (Catalytic Domain)"/>
    <property type="match status" value="1"/>
</dbReference>
<evidence type="ECO:0000259" key="1">
    <source>
        <dbReference type="Pfam" id="PF16217"/>
    </source>
</evidence>
<dbReference type="Pfam" id="PF16217">
    <property type="entry name" value="M64_N"/>
    <property type="match status" value="1"/>
</dbReference>
<dbReference type="InterPro" id="IPR032625">
    <property type="entry name" value="M64_N"/>
</dbReference>
<organism evidence="2">
    <name type="scientific">Caldithrix abyssi</name>
    <dbReference type="NCBI Taxonomy" id="187145"/>
    <lineage>
        <taxon>Bacteria</taxon>
        <taxon>Pseudomonadati</taxon>
        <taxon>Calditrichota</taxon>
        <taxon>Calditrichia</taxon>
        <taxon>Calditrichales</taxon>
        <taxon>Calditrichaceae</taxon>
        <taxon>Caldithrix</taxon>
    </lineage>
</organism>
<feature type="domain" description="Peptidase M64 N-terminal" evidence="1">
    <location>
        <begin position="26"/>
        <end position="146"/>
    </location>
</feature>
<dbReference type="EMBL" id="DROD01000034">
    <property type="protein sequence ID" value="HHJ51656.1"/>
    <property type="molecule type" value="Genomic_DNA"/>
</dbReference>
<gene>
    <name evidence="2" type="ORF">ENJ89_00550</name>
</gene>
<comment type="caution">
    <text evidence="2">The sequence shown here is derived from an EMBL/GenBank/DDBJ whole genome shotgun (WGS) entry which is preliminary data.</text>
</comment>
<dbReference type="InterPro" id="IPR024079">
    <property type="entry name" value="MetalloPept_cat_dom_sf"/>
</dbReference>
<dbReference type="InterPro" id="IPR019026">
    <property type="entry name" value="Peptidase_M64_IgA"/>
</dbReference>
<dbReference type="Pfam" id="PF09471">
    <property type="entry name" value="Peptidase_M64"/>
    <property type="match status" value="1"/>
</dbReference>
<dbReference type="GO" id="GO:0008237">
    <property type="term" value="F:metallopeptidase activity"/>
    <property type="evidence" value="ECO:0007669"/>
    <property type="project" value="InterPro"/>
</dbReference>
<proteinExistence type="predicted"/>
<evidence type="ECO:0000313" key="2">
    <source>
        <dbReference type="EMBL" id="HHJ51656.1"/>
    </source>
</evidence>
<name>A0A7V5PM69_CALAY</name>
<protein>
    <submittedName>
        <fullName evidence="2">Peptidase M64</fullName>
    </submittedName>
</protein>
<dbReference type="Gene3D" id="2.60.40.3250">
    <property type="entry name" value="Peptidase M64, N-terminal domain"/>
    <property type="match status" value="1"/>
</dbReference>
<dbReference type="AlphaFoldDB" id="A0A7V5PM69"/>
<accession>A0A7V5PM69</accession>
<dbReference type="InterPro" id="IPR038171">
    <property type="entry name" value="M64_N_sf"/>
</dbReference>
<reference evidence="2" key="1">
    <citation type="journal article" date="2020" name="mSystems">
        <title>Genome- and Community-Level Interaction Insights into Carbon Utilization and Element Cycling Functions of Hydrothermarchaeota in Hydrothermal Sediment.</title>
        <authorList>
            <person name="Zhou Z."/>
            <person name="Liu Y."/>
            <person name="Xu W."/>
            <person name="Pan J."/>
            <person name="Luo Z.H."/>
            <person name="Li M."/>
        </authorList>
    </citation>
    <scope>NUCLEOTIDE SEQUENCE [LARGE SCALE GENOMIC DNA]</scope>
    <source>
        <strain evidence="2">HyVt-527</strain>
    </source>
</reference>
<sequence length="485" mass="56598">MKPRIFLILWIFLTAQFLTAQSDLPFDRYFRDATLRVDYFHTGNAKEEHFTLDRIYAYRPWAGNPRHLLDAFNNGKYYVKVYDIATNRLIYSRGFNTLFGEYQTTQPALDGVSRTYHETVLIPEPRSPFLLVIEVRDRQNILHPRFTQKIDPGDYHILRENPHPAVKVVPVLQNGSPHNHVDVVFIAEGYTNEEFDLFKQDLEERTKLFFSVEPYRSNKKRFNLYGLFVLSRDSGVDEPRRKLYRSTALGASFNALDSPRYLLTEDNRTLRNIAGTVPYDAIFIMVNSKRYGGGGIYNQYAVFTAHSPATELVFVHEFGHSFAGLADEYYTSGTSYNDYYPQGVEPTEPNITALLDSVKLKWPNEVNPGKAVPTDWNKAFYDSLSIRRQYLRRKIRDLEFRGVKDDSLPALRKRMNELERRLKDFIRDHPLRDKLGFFEGAGYRSTGLYRPMLNCMMFSNREKRFCKVCQKAIQNMIDFYSAQTP</sequence>